<organism evidence="1 2">
    <name type="scientific">Aromia moschata</name>
    <dbReference type="NCBI Taxonomy" id="1265417"/>
    <lineage>
        <taxon>Eukaryota</taxon>
        <taxon>Metazoa</taxon>
        <taxon>Ecdysozoa</taxon>
        <taxon>Arthropoda</taxon>
        <taxon>Hexapoda</taxon>
        <taxon>Insecta</taxon>
        <taxon>Pterygota</taxon>
        <taxon>Neoptera</taxon>
        <taxon>Endopterygota</taxon>
        <taxon>Coleoptera</taxon>
        <taxon>Polyphaga</taxon>
        <taxon>Cucujiformia</taxon>
        <taxon>Chrysomeloidea</taxon>
        <taxon>Cerambycidae</taxon>
        <taxon>Cerambycinae</taxon>
        <taxon>Callichromatini</taxon>
        <taxon>Aromia</taxon>
    </lineage>
</organism>
<evidence type="ECO:0000313" key="2">
    <source>
        <dbReference type="Proteomes" id="UP001162162"/>
    </source>
</evidence>
<proteinExistence type="predicted"/>
<evidence type="ECO:0000313" key="1">
    <source>
        <dbReference type="EMBL" id="KAJ8948190.1"/>
    </source>
</evidence>
<comment type="caution">
    <text evidence="1">The sequence shown here is derived from an EMBL/GenBank/DDBJ whole genome shotgun (WGS) entry which is preliminary data.</text>
</comment>
<reference evidence="1" key="1">
    <citation type="journal article" date="2023" name="Insect Mol. Biol.">
        <title>Genome sequencing provides insights into the evolution of gene families encoding plant cell wall-degrading enzymes in longhorned beetles.</title>
        <authorList>
            <person name="Shin N.R."/>
            <person name="Okamura Y."/>
            <person name="Kirsch R."/>
            <person name="Pauchet Y."/>
        </authorList>
    </citation>
    <scope>NUCLEOTIDE SEQUENCE</scope>
    <source>
        <strain evidence="1">AMC_N1</strain>
    </source>
</reference>
<accession>A0AAV8Y9T5</accession>
<dbReference type="AlphaFoldDB" id="A0AAV8Y9T5"/>
<sequence>MGQFSLLLHVELSWCERGVEQARSQFTNENVNMFTETNCIIVLCPALDFLAFTADLHYENCASNISYFWHALRGEVIKVRYNAKGEKK</sequence>
<keyword evidence="2" id="KW-1185">Reference proteome</keyword>
<name>A0AAV8Y9T5_9CUCU</name>
<dbReference type="EMBL" id="JAPWTK010000142">
    <property type="protein sequence ID" value="KAJ8948190.1"/>
    <property type="molecule type" value="Genomic_DNA"/>
</dbReference>
<gene>
    <name evidence="1" type="ORF">NQ318_010463</name>
</gene>
<dbReference type="Proteomes" id="UP001162162">
    <property type="component" value="Unassembled WGS sequence"/>
</dbReference>
<protein>
    <submittedName>
        <fullName evidence="1">Uncharacterized protein</fullName>
    </submittedName>
</protein>